<dbReference type="PANTHER" id="PTHR40252:SF2">
    <property type="entry name" value="BLR0328 PROTEIN"/>
    <property type="match status" value="1"/>
</dbReference>
<reference evidence="3 4" key="1">
    <citation type="submission" date="2022-03" db="EMBL/GenBank/DDBJ databases">
        <authorList>
            <person name="Jo J.-H."/>
            <person name="Im W.-T."/>
        </authorList>
    </citation>
    <scope>NUCLEOTIDE SEQUENCE [LARGE SCALE GENOMIC DNA]</scope>
    <source>
        <strain evidence="3 4">MA9</strain>
    </source>
</reference>
<gene>
    <name evidence="3" type="ORF">LZ480_03055</name>
</gene>
<dbReference type="PANTHER" id="PTHR40252">
    <property type="entry name" value="BLR0328 PROTEIN"/>
    <property type="match status" value="1"/>
</dbReference>
<organism evidence="3 4">
    <name type="scientific">Solibacillus palustris</name>
    <dbReference type="NCBI Taxonomy" id="2908203"/>
    <lineage>
        <taxon>Bacteria</taxon>
        <taxon>Bacillati</taxon>
        <taxon>Bacillota</taxon>
        <taxon>Bacilli</taxon>
        <taxon>Bacillales</taxon>
        <taxon>Caryophanaceae</taxon>
        <taxon>Solibacillus</taxon>
    </lineage>
</organism>
<dbReference type="Proteomes" id="UP001316087">
    <property type="component" value="Unassembled WGS sequence"/>
</dbReference>
<dbReference type="EMBL" id="JAKZFC010000001">
    <property type="protein sequence ID" value="MCH7320857.1"/>
    <property type="molecule type" value="Genomic_DNA"/>
</dbReference>
<name>A0ABS9U946_9BACL</name>
<feature type="domain" description="FIST C-domain" evidence="2">
    <location>
        <begin position="232"/>
        <end position="362"/>
    </location>
</feature>
<accession>A0ABS9U946</accession>
<dbReference type="SMART" id="SM01204">
    <property type="entry name" value="FIST_C"/>
    <property type="match status" value="1"/>
</dbReference>
<dbReference type="SMART" id="SM00897">
    <property type="entry name" value="FIST"/>
    <property type="match status" value="1"/>
</dbReference>
<evidence type="ECO:0000313" key="4">
    <source>
        <dbReference type="Proteomes" id="UP001316087"/>
    </source>
</evidence>
<dbReference type="Pfam" id="PF10442">
    <property type="entry name" value="FIST_C"/>
    <property type="match status" value="1"/>
</dbReference>
<dbReference type="InterPro" id="IPR013702">
    <property type="entry name" value="FIST_domain_N"/>
</dbReference>
<proteinExistence type="predicted"/>
<dbReference type="RefSeq" id="WP_241367908.1">
    <property type="nucleotide sequence ID" value="NZ_JAKZFC010000001.1"/>
</dbReference>
<evidence type="ECO:0000259" key="2">
    <source>
        <dbReference type="SMART" id="SM01204"/>
    </source>
</evidence>
<sequence>MDLICSAITKSKQAKQAVDELALTIHKDPALLLFFASTAYSFDELVSCFTNKFPKSQIVGVTTTGEIGPTGFDEFSLSVQSYASQIGEFQATLMTDIAKYPIFERQKLVTTAKQLGIPLHSKNIENEGLAFVFPVGLQAGEEKMLSVVNSIFEQDGFPIFGGTAGDDAKFEATYVSVNGEFTTTGGAVIFIKPSVDFYIIKENNFESMGKKVKITKADPEKRIVYEMNGRPAAEVYAQALGVSVTALDKNWALHPLGRKLNNDFYNASPFMLRESGAIEFYCQVYEGATLEILQPRDAIVEMEKTIDNFTNHFTQLNGVLACNCILRKQQFQQEHLMEKMNARLKKLPNLCGFSSYGEQLNKSQLNQTMLLIGFGKLRAE</sequence>
<dbReference type="InterPro" id="IPR019494">
    <property type="entry name" value="FIST_C"/>
</dbReference>
<dbReference type="Pfam" id="PF08495">
    <property type="entry name" value="FIST"/>
    <property type="match status" value="1"/>
</dbReference>
<comment type="caution">
    <text evidence="3">The sequence shown here is derived from an EMBL/GenBank/DDBJ whole genome shotgun (WGS) entry which is preliminary data.</text>
</comment>
<feature type="domain" description="FIST" evidence="1">
    <location>
        <begin position="28"/>
        <end position="231"/>
    </location>
</feature>
<evidence type="ECO:0000259" key="1">
    <source>
        <dbReference type="SMART" id="SM00897"/>
    </source>
</evidence>
<evidence type="ECO:0000313" key="3">
    <source>
        <dbReference type="EMBL" id="MCH7320857.1"/>
    </source>
</evidence>
<keyword evidence="4" id="KW-1185">Reference proteome</keyword>
<protein>
    <submittedName>
        <fullName evidence="3">FIST C-terminal domain-containing protein</fullName>
    </submittedName>
</protein>